<comment type="caution">
    <text evidence="5">The sequence shown here is derived from an EMBL/GenBank/DDBJ whole genome shotgun (WGS) entry which is preliminary data.</text>
</comment>
<keyword evidence="2" id="KW-0732">Signal</keyword>
<evidence type="ECO:0000313" key="5">
    <source>
        <dbReference type="EMBL" id="KAG5656893.1"/>
    </source>
</evidence>
<dbReference type="Pfam" id="PF24564">
    <property type="entry name" value="DUF7605"/>
    <property type="match status" value="1"/>
</dbReference>
<dbReference type="Gene3D" id="3.40.50.300">
    <property type="entry name" value="P-loop containing nucleotide triphosphate hydrolases"/>
    <property type="match status" value="1"/>
</dbReference>
<sequence>MYLHLIAYLSLVSLAQAQWQSCSTFWPKIKPGEKFTLNDKCRVLSGYPKVLGKSNTKVTVTYTLNWSRQSAKTKTAVKPVLEESLKNTIDLYEDFAKLPGHIVVILTTKVEGQVTADTIYPNEKVPPCQIKLFQRWTTESTTNTARALQALSHEIYHCVQGLSGLANYRDPEWIHEGSANYFSNLVFPDSNVEWPDKKHSGHAYKPALPIYAHVGQDAYTTSIFFQSLEDKMDRKSLNEFVLSTPGGFSGLEERNRLSGLADFTDEFFSFAREFALGKIRDTNGASIPAQEISPIPASIKLDKAGTTGTAMLTSTPFTISVFKVTVNAGQTARIYSSANEHQRLAYRRSDNKVWTDMATSPSGKSIDLPCNTENIVEDFIILFISTADVKSDKVKVTISTSHPKKCGARSGFVLYPLYNPTTGGGYCPPKTHSSRLAIWCCPDGTQLDESVAQEVSICCPTAADCSKEIIPDNLRCADTNWNLWNKDNRQLGCCQKGFYPNRLRYCVKNFADRDPRFKQCRMRDLNDGKTHCLPSSNLALLGYEISPFTPTLLFLHLNQHMMNSPPDPPSILFQGLSLGAGQTSPQSGSSEVAAPGQPRGKIDLSFSSPRSGSSTSPEGEGVFVFGQPSRNRSVSSSSVFQFGSGDQNVASTNKDSRAESFVFGTLHNMTPLPSPSPSRTTTPQRIHQPQSIFRHPTTPPAKGSHLSSKDDSKAPLSSFLSPSSPDSRRQSSSLLSSTPSPPSQPRVKAPEPNFVASPTPEPSVPITPYDDRAEAAPPHTLFTTTFQDALKRGFDIAQKTVRSIEKIQTGASRELESDLDRFLGDAKSLQRFQGTDTRTIAVLGDSGEGKSSLINSLLHFPGVAQTGDIGSACTSVVTEYRQKKEGHTDPITIDVEYLSVVEIRELIKELLWSYRQLFLPGVESSETSEQDYNRYMRQSEQAWSALHAAFKHKRQFTQGFAQDMSDGALERITDQLIGWSQEIEWPTSGVDGFWTSTAQTAEECVEKTKLFMKDKFWPFTKIIRVYLNSQVLKTGVVLADLPGLQDTNLARVRATQDYLIKCDNILIVAKISRAITDQSLKSSLFYVLSRHMPTEWEQSGTQRLNVSVVCTKSEEINLRTARLEFCGPDRSISNETMTRLDNEINSAKTSGDRTRKKAAKKKQELLLVQARNEHVKRNLQTVYSSEMDGRTLDVFCVSNKWYEKYCPKGNAEFVEASGIPDLRRFCHTVTADAQLNEAKHFLRSRLSALLNTLDLWASSSLQKQDEIEEPDDSIHTTLTDLIGQMPSLVDTFQQDFMTCFREQIMTFFGRRDQHWDEAATKESLVWTTWHWTQYNAWCLNNGVHETLKRGHENWNAKIIWKMRMELEGQWDLVEEEVSDVFEALLNDAKSRLESFRSSLYDSLPQLLVEPIVESVTVQIGNLEYRMGREQRQLSAEVRYDQSPVFATYQCP</sequence>
<evidence type="ECO:0000259" key="3">
    <source>
        <dbReference type="Pfam" id="PF00350"/>
    </source>
</evidence>
<feature type="region of interest" description="Disordered" evidence="1">
    <location>
        <begin position="666"/>
        <end position="774"/>
    </location>
</feature>
<reference evidence="5" key="1">
    <citation type="submission" date="2021-04" db="EMBL/GenBank/DDBJ databases">
        <title>Draft genome of Fusarium avenaceum strain F156N33, isolated from an atmospheric sample in Virginia.</title>
        <authorList>
            <person name="Yang S."/>
            <person name="Vinatzer B.A."/>
            <person name="Coleman J."/>
        </authorList>
    </citation>
    <scope>NUCLEOTIDE SEQUENCE</scope>
    <source>
        <strain evidence="5">F156N33</strain>
    </source>
</reference>
<gene>
    <name evidence="5" type="ORF">KAF25_011062</name>
</gene>
<dbReference type="PANTHER" id="PTHR36681">
    <property type="entry name" value="NUCLEAR GTPASE, GERMINAL CENTER-ASSOCIATED, TANDEM DUPLICATE 3"/>
    <property type="match status" value="1"/>
</dbReference>
<feature type="signal peptide" evidence="2">
    <location>
        <begin position="1"/>
        <end position="17"/>
    </location>
</feature>
<evidence type="ECO:0000259" key="4">
    <source>
        <dbReference type="Pfam" id="PF24564"/>
    </source>
</evidence>
<feature type="compositionally biased region" description="Low complexity" evidence="1">
    <location>
        <begin position="605"/>
        <end position="616"/>
    </location>
</feature>
<dbReference type="Proteomes" id="UP000782241">
    <property type="component" value="Unassembled WGS sequence"/>
</dbReference>
<feature type="domain" description="Dynamin N-terminal" evidence="3">
    <location>
        <begin position="840"/>
        <end position="1079"/>
    </location>
</feature>
<dbReference type="EMBL" id="JAGPUO010000019">
    <property type="protein sequence ID" value="KAG5656893.1"/>
    <property type="molecule type" value="Genomic_DNA"/>
</dbReference>
<feature type="region of interest" description="Disordered" evidence="1">
    <location>
        <begin position="566"/>
        <end position="628"/>
    </location>
</feature>
<feature type="compositionally biased region" description="Polar residues" evidence="1">
    <location>
        <begin position="580"/>
        <end position="590"/>
    </location>
</feature>
<keyword evidence="6" id="KW-1185">Reference proteome</keyword>
<protein>
    <recommendedName>
        <fullName evidence="7">G domain-containing protein</fullName>
    </recommendedName>
</protein>
<dbReference type="InterPro" id="IPR045063">
    <property type="entry name" value="Dynamin_N"/>
</dbReference>
<evidence type="ECO:0000256" key="2">
    <source>
        <dbReference type="SAM" id="SignalP"/>
    </source>
</evidence>
<feature type="compositionally biased region" description="Low complexity" evidence="1">
    <location>
        <begin position="715"/>
        <end position="738"/>
    </location>
</feature>
<name>A0A9P7KNM3_9HYPO</name>
<dbReference type="InterPro" id="IPR056024">
    <property type="entry name" value="DUF7605"/>
</dbReference>
<dbReference type="SUPFAM" id="SSF52540">
    <property type="entry name" value="P-loop containing nucleoside triphosphate hydrolases"/>
    <property type="match status" value="1"/>
</dbReference>
<dbReference type="PANTHER" id="PTHR36681:SF3">
    <property type="entry name" value="NUCLEAR GTPASE, GERMINAL CENTER-ASSOCIATED, TANDEM DUPLICATE 3"/>
    <property type="match status" value="1"/>
</dbReference>
<proteinExistence type="predicted"/>
<dbReference type="Pfam" id="PF00350">
    <property type="entry name" value="Dynamin_N"/>
    <property type="match status" value="1"/>
</dbReference>
<evidence type="ECO:0000313" key="6">
    <source>
        <dbReference type="Proteomes" id="UP000782241"/>
    </source>
</evidence>
<organism evidence="5 6">
    <name type="scientific">Fusarium avenaceum</name>
    <dbReference type="NCBI Taxonomy" id="40199"/>
    <lineage>
        <taxon>Eukaryota</taxon>
        <taxon>Fungi</taxon>
        <taxon>Dikarya</taxon>
        <taxon>Ascomycota</taxon>
        <taxon>Pezizomycotina</taxon>
        <taxon>Sordariomycetes</taxon>
        <taxon>Hypocreomycetidae</taxon>
        <taxon>Hypocreales</taxon>
        <taxon>Nectriaceae</taxon>
        <taxon>Fusarium</taxon>
        <taxon>Fusarium tricinctum species complex</taxon>
    </lineage>
</organism>
<accession>A0A9P7KNM3</accession>
<evidence type="ECO:0000256" key="1">
    <source>
        <dbReference type="SAM" id="MobiDB-lite"/>
    </source>
</evidence>
<feature type="chain" id="PRO_5040202007" description="G domain-containing protein" evidence="2">
    <location>
        <begin position="18"/>
        <end position="1451"/>
    </location>
</feature>
<evidence type="ECO:0008006" key="7">
    <source>
        <dbReference type="Google" id="ProtNLM"/>
    </source>
</evidence>
<dbReference type="InterPro" id="IPR027417">
    <property type="entry name" value="P-loop_NTPase"/>
</dbReference>
<feature type="domain" description="DUF7605" evidence="4">
    <location>
        <begin position="1311"/>
        <end position="1440"/>
    </location>
</feature>